<evidence type="ECO:0000256" key="5">
    <source>
        <dbReference type="ARBA" id="ARBA00023004"/>
    </source>
</evidence>
<dbReference type="Gene3D" id="1.10.800.10">
    <property type="entry name" value="Aromatic amino acid hydroxylase"/>
    <property type="match status" value="1"/>
</dbReference>
<comment type="similarity">
    <text evidence="2">Belongs to the biopterin-dependent aromatic amino acid hydroxylase family.</text>
</comment>
<name>A0ABN1MG66_9FLAO</name>
<evidence type="ECO:0000256" key="3">
    <source>
        <dbReference type="ARBA" id="ARBA00022723"/>
    </source>
</evidence>
<dbReference type="SUPFAM" id="SSF56534">
    <property type="entry name" value="Aromatic aminoacid monoxygenases, catalytic and oligomerization domains"/>
    <property type="match status" value="1"/>
</dbReference>
<evidence type="ECO:0000256" key="2">
    <source>
        <dbReference type="ARBA" id="ARBA00009712"/>
    </source>
</evidence>
<keyword evidence="5" id="KW-0408">Iron</keyword>
<keyword evidence="7" id="KW-0175">Coiled coil</keyword>
<dbReference type="InterPro" id="IPR036329">
    <property type="entry name" value="Aro-AA_hydroxylase_C_sf"/>
</dbReference>
<dbReference type="InterPro" id="IPR036951">
    <property type="entry name" value="ArAA_hydroxylase_sf"/>
</dbReference>
<protein>
    <submittedName>
        <fullName evidence="9">Aromatic amino acid hydroxylase</fullName>
    </submittedName>
</protein>
<dbReference type="RefSeq" id="WP_343764668.1">
    <property type="nucleotide sequence ID" value="NZ_BAAAFG010000012.1"/>
</dbReference>
<proteinExistence type="inferred from homology"/>
<organism evidence="9 10">
    <name type="scientific">Gangjinia marincola</name>
    <dbReference type="NCBI Taxonomy" id="578463"/>
    <lineage>
        <taxon>Bacteria</taxon>
        <taxon>Pseudomonadati</taxon>
        <taxon>Bacteroidota</taxon>
        <taxon>Flavobacteriia</taxon>
        <taxon>Flavobacteriales</taxon>
        <taxon>Flavobacteriaceae</taxon>
        <taxon>Gangjinia</taxon>
    </lineage>
</organism>
<evidence type="ECO:0000256" key="7">
    <source>
        <dbReference type="SAM" id="Coils"/>
    </source>
</evidence>
<evidence type="ECO:0000313" key="9">
    <source>
        <dbReference type="EMBL" id="GAA0871856.1"/>
    </source>
</evidence>
<dbReference type="Pfam" id="PF00351">
    <property type="entry name" value="Biopterin_H"/>
    <property type="match status" value="2"/>
</dbReference>
<dbReference type="PANTHER" id="PTHR11473">
    <property type="entry name" value="AROMATIC AMINO ACID HYDROXYLASE"/>
    <property type="match status" value="1"/>
</dbReference>
<dbReference type="CDD" id="cd00361">
    <property type="entry name" value="arom_aa_hydroxylase"/>
    <property type="match status" value="1"/>
</dbReference>
<evidence type="ECO:0000256" key="1">
    <source>
        <dbReference type="ARBA" id="ARBA00001954"/>
    </source>
</evidence>
<dbReference type="Proteomes" id="UP001500507">
    <property type="component" value="Unassembled WGS sequence"/>
</dbReference>
<accession>A0ABN1MG66</accession>
<evidence type="ECO:0000256" key="6">
    <source>
        <dbReference type="ARBA" id="ARBA00023033"/>
    </source>
</evidence>
<gene>
    <name evidence="9" type="ORF">GCM10009117_10020</name>
</gene>
<dbReference type="PANTHER" id="PTHR11473:SF24">
    <property type="entry name" value="PHENYLALANINE-4-HYDROXYLASE"/>
    <property type="match status" value="1"/>
</dbReference>
<dbReference type="InterPro" id="IPR019774">
    <property type="entry name" value="Aromatic-AA_hydroxylase_C"/>
</dbReference>
<sequence length="583" mass="65144">MQNTPEFESNPLIDRLPPHLKQFIKPQRYEDYSPINQAVWRYVMKKNVSYLAKVAHESYLEGLEKTGIDLEKIPSMYGMNRILEEIGWAAVAVDGFIPPNAFMEFQAYKVLVIASDIRQLENIAYTPSPDIIHEAAGHAPIIANPDYAEYLRRMGEIGARAILSAHDIALYEAVRKLSILKEAEASNPAEIASAEAEVNTLQAQEVKPSEMALIRNLQWWTVEYGLIGTPEDPRIYGAGLLSSIGESQWCMSSNVKKLPYSIDAAYQNFDITKPQPQLYVTPDFAYLMQVLEEVANTLSLRKGGHRGLQKLIDSQRVGTIELSTGLQISGVFDRMIKDEDLQVIYFQTTGPTALAYREKELIGNGTTHHSNGFGSPLGKLKSISLAIEDMGPVDLKAYNFYDGKWMSLEFESGVKVQGINVTGIRNVQGKLMLIELEDCTVSHGEEVLFSAEDGTYHMAVGKEIVSAFAGAADFNSFPNLYEASSTTTIKSQKPEALKQLEKLYAQAETLRERKTVITEEILFIFNEVKNDHQGDWLLPLNLLELSNDPEASAQIKSYIERLAADHPEKKSLIKDGVAMVLRK</sequence>
<dbReference type="NCBIfam" id="NF010657">
    <property type="entry name" value="PRK14056.1"/>
    <property type="match status" value="1"/>
</dbReference>
<dbReference type="EMBL" id="BAAAFG010000012">
    <property type="protein sequence ID" value="GAA0871856.1"/>
    <property type="molecule type" value="Genomic_DNA"/>
</dbReference>
<keyword evidence="6" id="KW-0503">Monooxygenase</keyword>
<keyword evidence="10" id="KW-1185">Reference proteome</keyword>
<feature type="domain" description="Biopterin-dependent aromatic amino acid hydroxylase family profile" evidence="8">
    <location>
        <begin position="1"/>
        <end position="345"/>
    </location>
</feature>
<dbReference type="PROSITE" id="PS51410">
    <property type="entry name" value="BH4_AAA_HYDROXYL_2"/>
    <property type="match status" value="1"/>
</dbReference>
<feature type="coiled-coil region" evidence="7">
    <location>
        <begin position="493"/>
        <end position="520"/>
    </location>
</feature>
<reference evidence="9 10" key="1">
    <citation type="journal article" date="2019" name="Int. J. Syst. Evol. Microbiol.">
        <title>The Global Catalogue of Microorganisms (GCM) 10K type strain sequencing project: providing services to taxonomists for standard genome sequencing and annotation.</title>
        <authorList>
            <consortium name="The Broad Institute Genomics Platform"/>
            <consortium name="The Broad Institute Genome Sequencing Center for Infectious Disease"/>
            <person name="Wu L."/>
            <person name="Ma J."/>
        </authorList>
    </citation>
    <scope>NUCLEOTIDE SEQUENCE [LARGE SCALE GENOMIC DNA]</scope>
    <source>
        <strain evidence="9 10">JCM 16082</strain>
    </source>
</reference>
<evidence type="ECO:0000259" key="8">
    <source>
        <dbReference type="PROSITE" id="PS51410"/>
    </source>
</evidence>
<evidence type="ECO:0000313" key="10">
    <source>
        <dbReference type="Proteomes" id="UP001500507"/>
    </source>
</evidence>
<comment type="cofactor">
    <cofactor evidence="1">
        <name>Fe(2+)</name>
        <dbReference type="ChEBI" id="CHEBI:29033"/>
    </cofactor>
</comment>
<keyword evidence="4" id="KW-0560">Oxidoreductase</keyword>
<keyword evidence="3" id="KW-0479">Metal-binding</keyword>
<comment type="caution">
    <text evidence="9">The sequence shown here is derived from an EMBL/GenBank/DDBJ whole genome shotgun (WGS) entry which is preliminary data.</text>
</comment>
<dbReference type="InterPro" id="IPR001273">
    <property type="entry name" value="ArAA_hydroxylase"/>
</dbReference>
<evidence type="ECO:0000256" key="4">
    <source>
        <dbReference type="ARBA" id="ARBA00023002"/>
    </source>
</evidence>